<feature type="compositionally biased region" description="Basic and acidic residues" evidence="8">
    <location>
        <begin position="310"/>
        <end position="325"/>
    </location>
</feature>
<dbReference type="PANTHER" id="PTHR13924:SF12">
    <property type="entry name" value="TRANSFORMING ACIDIC COILED-COIL-CONTAINING PROTEIN 1"/>
    <property type="match status" value="1"/>
</dbReference>
<dbReference type="InterPro" id="IPR039915">
    <property type="entry name" value="TACC"/>
</dbReference>
<keyword evidence="3" id="KW-0963">Cytoplasm</keyword>
<evidence type="ECO:0000259" key="9">
    <source>
        <dbReference type="Pfam" id="PF05010"/>
    </source>
</evidence>
<dbReference type="Gene3D" id="1.20.5.1700">
    <property type="match status" value="1"/>
</dbReference>
<evidence type="ECO:0000256" key="4">
    <source>
        <dbReference type="ARBA" id="ARBA00022553"/>
    </source>
</evidence>
<dbReference type="EMBL" id="VWZD01010936">
    <property type="protein sequence ID" value="NXG09997.1"/>
    <property type="molecule type" value="Genomic_DNA"/>
</dbReference>
<dbReference type="PANTHER" id="PTHR13924">
    <property type="entry name" value="TRANSFORMING ACIDIC COILED-COIL CONTAINING PROTEIN 1/2"/>
    <property type="match status" value="1"/>
</dbReference>
<evidence type="ECO:0000256" key="3">
    <source>
        <dbReference type="ARBA" id="ARBA00022490"/>
    </source>
</evidence>
<comment type="subcellular location">
    <subcellularLocation>
        <location evidence="1">Cytoplasm</location>
        <location evidence="1">Cytoskeleton</location>
    </subcellularLocation>
</comment>
<evidence type="ECO:0000256" key="6">
    <source>
        <dbReference type="ARBA" id="ARBA00023212"/>
    </source>
</evidence>
<name>A0A7K8Z4M1_9PASS</name>
<dbReference type="AlphaFoldDB" id="A0A7K8Z4M1"/>
<dbReference type="GO" id="GO:0007052">
    <property type="term" value="P:mitotic spindle organization"/>
    <property type="evidence" value="ECO:0007669"/>
    <property type="project" value="InterPro"/>
</dbReference>
<keyword evidence="5 7" id="KW-0175">Coiled coil</keyword>
<keyword evidence="11" id="KW-1185">Reference proteome</keyword>
<evidence type="ECO:0000313" key="11">
    <source>
        <dbReference type="Proteomes" id="UP000558958"/>
    </source>
</evidence>
<evidence type="ECO:0000256" key="2">
    <source>
        <dbReference type="ARBA" id="ARBA00009423"/>
    </source>
</evidence>
<feature type="region of interest" description="Disordered" evidence="8">
    <location>
        <begin position="227"/>
        <end position="271"/>
    </location>
</feature>
<feature type="region of interest" description="Disordered" evidence="8">
    <location>
        <begin position="22"/>
        <end position="87"/>
    </location>
</feature>
<feature type="region of interest" description="Disordered" evidence="8">
    <location>
        <begin position="287"/>
        <end position="404"/>
    </location>
</feature>
<evidence type="ECO:0000256" key="7">
    <source>
        <dbReference type="SAM" id="Coils"/>
    </source>
</evidence>
<evidence type="ECO:0000256" key="5">
    <source>
        <dbReference type="ARBA" id="ARBA00023054"/>
    </source>
</evidence>
<dbReference type="GO" id="GO:0005856">
    <property type="term" value="C:cytoskeleton"/>
    <property type="evidence" value="ECO:0007669"/>
    <property type="project" value="UniProtKB-SubCell"/>
</dbReference>
<dbReference type="Proteomes" id="UP000558958">
    <property type="component" value="Unassembled WGS sequence"/>
</dbReference>
<feature type="compositionally biased region" description="Low complexity" evidence="8">
    <location>
        <begin position="378"/>
        <end position="390"/>
    </location>
</feature>
<comment type="similarity">
    <text evidence="2">Belongs to the TACC family.</text>
</comment>
<feature type="region of interest" description="Disordered" evidence="8">
    <location>
        <begin position="412"/>
        <end position="431"/>
    </location>
</feature>
<dbReference type="GO" id="GO:0007097">
    <property type="term" value="P:nuclear migration"/>
    <property type="evidence" value="ECO:0007669"/>
    <property type="project" value="TreeGrafter"/>
</dbReference>
<organism evidence="10 11">
    <name type="scientific">Sakesphorus luctuosus</name>
    <dbReference type="NCBI Taxonomy" id="419690"/>
    <lineage>
        <taxon>Eukaryota</taxon>
        <taxon>Metazoa</taxon>
        <taxon>Chordata</taxon>
        <taxon>Craniata</taxon>
        <taxon>Vertebrata</taxon>
        <taxon>Euteleostomi</taxon>
        <taxon>Archelosauria</taxon>
        <taxon>Archosauria</taxon>
        <taxon>Dinosauria</taxon>
        <taxon>Saurischia</taxon>
        <taxon>Theropoda</taxon>
        <taxon>Coelurosauria</taxon>
        <taxon>Aves</taxon>
        <taxon>Neognathae</taxon>
        <taxon>Neoaves</taxon>
        <taxon>Telluraves</taxon>
        <taxon>Australaves</taxon>
        <taxon>Passeriformes</taxon>
        <taxon>Thamnophilidae</taxon>
        <taxon>Sakesphorus</taxon>
    </lineage>
</organism>
<gene>
    <name evidence="10" type="primary">Tacc1</name>
    <name evidence="10" type="ORF">SAKLUC_R02455</name>
</gene>
<feature type="coiled-coil region" evidence="7">
    <location>
        <begin position="613"/>
        <end position="686"/>
    </location>
</feature>
<dbReference type="GO" id="GO:0005737">
    <property type="term" value="C:cytoplasm"/>
    <property type="evidence" value="ECO:0007669"/>
    <property type="project" value="TreeGrafter"/>
</dbReference>
<feature type="compositionally biased region" description="Basic and acidic residues" evidence="8">
    <location>
        <begin position="348"/>
        <end position="359"/>
    </location>
</feature>
<dbReference type="GO" id="GO:0021987">
    <property type="term" value="P:cerebral cortex development"/>
    <property type="evidence" value="ECO:0007669"/>
    <property type="project" value="TreeGrafter"/>
</dbReference>
<accession>A0A7K8Z4M1</accession>
<protein>
    <submittedName>
        <fullName evidence="10">TACC1 protein</fullName>
    </submittedName>
</protein>
<proteinExistence type="inferred from homology"/>
<evidence type="ECO:0000256" key="1">
    <source>
        <dbReference type="ARBA" id="ARBA00004245"/>
    </source>
</evidence>
<dbReference type="FunFam" id="1.20.5.1700:FF:000001">
    <property type="entry name" value="Transforming acidic coiled-coil-containing protein 1 isoform 2"/>
    <property type="match status" value="1"/>
</dbReference>
<evidence type="ECO:0000313" key="10">
    <source>
        <dbReference type="EMBL" id="NXG09997.1"/>
    </source>
</evidence>
<dbReference type="InterPro" id="IPR007707">
    <property type="entry name" value="TACC_C"/>
</dbReference>
<keyword evidence="6" id="KW-0206">Cytoskeleton</keyword>
<dbReference type="Pfam" id="PF05010">
    <property type="entry name" value="TACC_C"/>
    <property type="match status" value="1"/>
</dbReference>
<feature type="non-terminal residue" evidence="10">
    <location>
        <position position="1"/>
    </location>
</feature>
<reference evidence="10 11" key="1">
    <citation type="submission" date="2019-09" db="EMBL/GenBank/DDBJ databases">
        <title>Bird 10,000 Genomes (B10K) Project - Family phase.</title>
        <authorList>
            <person name="Zhang G."/>
        </authorList>
    </citation>
    <scope>NUCLEOTIDE SEQUENCE [LARGE SCALE GENOMIC DNA]</scope>
    <source>
        <strain evidence="10">B10K-DU-001-06</strain>
        <tissue evidence="10">Muscle</tissue>
    </source>
</reference>
<evidence type="ECO:0000256" key="8">
    <source>
        <dbReference type="SAM" id="MobiDB-lite"/>
    </source>
</evidence>
<sequence>MAFSAWQILSPVHWARWTWSAVRGGGNPEEGDSGAGAAEEEEEDQDPPERSDSTDNFETPEAETPTCSPLKEFCEPPGAAEPEVGTQGKEPVCTFCSRCSRGRKAGQDSGCSQGSSTPCGGQREHFCSLREHTDPHDSFPWLLASWGSIMQTTSHQLSQDSKWGNAGGNSPLCQGREADSDHAAVPSTEPALVPHASTATHPLWVMSEGHVADAGTGLVELRADTLNQDQLSEGKSPSLGKKTDEATEETTEPQASYQLNPEQYGGSVNPAVGGNCQLQSCPLAVPSHLPHPSELQGDTALEPTGQVPKSEVDFTEVRESTEVRRASPRRGSRIPASKLTPKRHRESPKKPAEDAERGPTEPPLPRGSPQLGPVHWESPSLNSLSGSSALQNVPTPHKGSYQFDSNNFDTVDPFKPTKTLPSTASDSCSTADDSLNEILESQTLEVQDDSLEGRDSPRKAKSRLITSGCKVKQYETKPLVLDASAQDEEVLISKIPDIANRDGHATDEEKLASTTSVQKLVGLDKKAEPEDDLEYFECSNVPVPAVKHRPEAGFEKEICKQMEKDGPGIFPDNPGLCPMDKCPSMSRSESPLDSICLSESEKTAVLTLIREEIITKEIEANEWKKKYEESRQEVLEMRKIVAEYEKTIAQMIEDEQRTNMTSQKNLQQLTMEKDQALADLNSVERSLSDLFRRYENLKGVLEGFKKNEEALKKCAQDYLTRVKQEEQRYQALKVHAEEKLDKANEEIAQVRTKAKAESAALHAGLRKEQMKVESLERALQQKNQEIEELTKICDELIAKLGKSD</sequence>
<keyword evidence="4" id="KW-0597">Phosphoprotein</keyword>
<feature type="domain" description="Transforming acidic coiled-coil-containing protein C-terminal" evidence="9">
    <location>
        <begin position="598"/>
        <end position="797"/>
    </location>
</feature>
<feature type="compositionally biased region" description="Low complexity" evidence="8">
    <location>
        <begin position="422"/>
        <end position="431"/>
    </location>
</feature>
<feature type="coiled-coil region" evidence="7">
    <location>
        <begin position="719"/>
        <end position="799"/>
    </location>
</feature>
<feature type="non-terminal residue" evidence="10">
    <location>
        <position position="804"/>
    </location>
</feature>
<comment type="caution">
    <text evidence="10">The sequence shown here is derived from an EMBL/GenBank/DDBJ whole genome shotgun (WGS) entry which is preliminary data.</text>
</comment>